<evidence type="ECO:0000313" key="2">
    <source>
        <dbReference type="EMBL" id="RED86515.1"/>
    </source>
</evidence>
<dbReference type="RefSeq" id="WP_116059626.1">
    <property type="nucleotide sequence ID" value="NZ_QRDZ01000003.1"/>
</dbReference>
<accession>A0A3D9KJA4</accession>
<keyword evidence="3" id="KW-1185">Reference proteome</keyword>
<name>A0A3D9KJA4_9BACL</name>
<evidence type="ECO:0000313" key="3">
    <source>
        <dbReference type="Proteomes" id="UP000256977"/>
    </source>
</evidence>
<sequence>MKYKKRYKIIFVTIALVICVLFVSTRYIKPYYTYKVEDDENAIAQSISQMVKLPVQIRLMEDADDKKIVLFTIESQFGEAELTKGPNHKYKLDFTGHGTNEIRPRIMETGKGQYVRILGRNTEGISKILTLIDGEKYELAVQEGDFFIAISPLTGSTDSKFPSGSVLYDSQGNEIRRIGISEDYIL</sequence>
<dbReference type="AlphaFoldDB" id="A0A3D9KJA4"/>
<comment type="caution">
    <text evidence="2">The sequence shown here is derived from an EMBL/GenBank/DDBJ whole genome shotgun (WGS) entry which is preliminary data.</text>
</comment>
<proteinExistence type="predicted"/>
<dbReference type="Proteomes" id="UP000256977">
    <property type="component" value="Unassembled WGS sequence"/>
</dbReference>
<keyword evidence="1" id="KW-0472">Membrane</keyword>
<gene>
    <name evidence="2" type="ORF">DFP98_103370</name>
</gene>
<keyword evidence="1" id="KW-0812">Transmembrane</keyword>
<protein>
    <submittedName>
        <fullName evidence="2">Uncharacterized protein</fullName>
    </submittedName>
</protein>
<feature type="transmembrane region" description="Helical" evidence="1">
    <location>
        <begin position="7"/>
        <end position="28"/>
    </location>
</feature>
<organism evidence="2 3">
    <name type="scientific">Cohnella phaseoli</name>
    <dbReference type="NCBI Taxonomy" id="456490"/>
    <lineage>
        <taxon>Bacteria</taxon>
        <taxon>Bacillati</taxon>
        <taxon>Bacillota</taxon>
        <taxon>Bacilli</taxon>
        <taxon>Bacillales</taxon>
        <taxon>Paenibacillaceae</taxon>
        <taxon>Cohnella</taxon>
    </lineage>
</organism>
<evidence type="ECO:0000256" key="1">
    <source>
        <dbReference type="SAM" id="Phobius"/>
    </source>
</evidence>
<dbReference type="OrthoDB" id="2678556at2"/>
<keyword evidence="1" id="KW-1133">Transmembrane helix</keyword>
<dbReference type="EMBL" id="QRDZ01000003">
    <property type="protein sequence ID" value="RED86515.1"/>
    <property type="molecule type" value="Genomic_DNA"/>
</dbReference>
<reference evidence="2 3" key="1">
    <citation type="submission" date="2018-07" db="EMBL/GenBank/DDBJ databases">
        <title>Genomic Encyclopedia of Type Strains, Phase III (KMG-III): the genomes of soil and plant-associated and newly described type strains.</title>
        <authorList>
            <person name="Whitman W."/>
        </authorList>
    </citation>
    <scope>NUCLEOTIDE SEQUENCE [LARGE SCALE GENOMIC DNA]</scope>
    <source>
        <strain evidence="2 3">CECT 7287</strain>
    </source>
</reference>